<dbReference type="GO" id="GO:0045004">
    <property type="term" value="P:DNA replication proofreading"/>
    <property type="evidence" value="ECO:0007669"/>
    <property type="project" value="TreeGrafter"/>
</dbReference>
<dbReference type="InterPro" id="IPR013520">
    <property type="entry name" value="Ribonucl_H"/>
</dbReference>
<dbReference type="PANTHER" id="PTHR30231">
    <property type="entry name" value="DNA POLYMERASE III SUBUNIT EPSILON"/>
    <property type="match status" value="1"/>
</dbReference>
<keyword evidence="2" id="KW-0378">Hydrolase</keyword>
<evidence type="ECO:0000256" key="1">
    <source>
        <dbReference type="ARBA" id="ARBA00022722"/>
    </source>
</evidence>
<keyword evidence="1" id="KW-0540">Nuclease</keyword>
<dbReference type="GO" id="GO:0005829">
    <property type="term" value="C:cytosol"/>
    <property type="evidence" value="ECO:0007669"/>
    <property type="project" value="TreeGrafter"/>
</dbReference>
<keyword evidence="3" id="KW-0269">Exonuclease</keyword>
<evidence type="ECO:0000313" key="6">
    <source>
        <dbReference type="Proteomes" id="UP000198538"/>
    </source>
</evidence>
<dbReference type="RefSeq" id="WP_167375733.1">
    <property type="nucleotide sequence ID" value="NZ_FMVM01000009.1"/>
</dbReference>
<evidence type="ECO:0000256" key="3">
    <source>
        <dbReference type="ARBA" id="ARBA00022839"/>
    </source>
</evidence>
<proteinExistence type="predicted"/>
<dbReference type="Proteomes" id="UP000198538">
    <property type="component" value="Unassembled WGS sequence"/>
</dbReference>
<dbReference type="FunFam" id="3.30.420.10:FF:000045">
    <property type="entry name" value="3'-5' exonuclease DinG"/>
    <property type="match status" value="1"/>
</dbReference>
<dbReference type="SMART" id="SM00479">
    <property type="entry name" value="EXOIII"/>
    <property type="match status" value="1"/>
</dbReference>
<sequence>MKITFLPGTYTVDELNVTPLQDRTYCIFDLEGTGIDVAVESVTQFGAVRYKRSEGASGSSFSSLVRASKPIPASVEKLTGITNQAMSQAPLFKEVYERFCSFIGDQVLVTHAGYEYDLPMLERHCQEFGLTMFTNKVLDTKAMFTYIHPEVTDVVSTDFLIAYYDLNTEGIHRHDALADCGIIARIFECVLEEYEERGLDHFIADSSKHMKRFVIPEMYLKKENEGVTK</sequence>
<dbReference type="STRING" id="582692.SAMN05720606_10977"/>
<protein>
    <submittedName>
        <fullName evidence="5">DNA polymerase-3 subunit epsilon</fullName>
    </submittedName>
</protein>
<dbReference type="EMBL" id="FMVM01000009">
    <property type="protein sequence ID" value="SCY77885.1"/>
    <property type="molecule type" value="Genomic_DNA"/>
</dbReference>
<dbReference type="CDD" id="cd06127">
    <property type="entry name" value="DEDDh"/>
    <property type="match status" value="1"/>
</dbReference>
<dbReference type="Gene3D" id="3.30.420.10">
    <property type="entry name" value="Ribonuclease H-like superfamily/Ribonuclease H"/>
    <property type="match status" value="1"/>
</dbReference>
<dbReference type="Pfam" id="PF00929">
    <property type="entry name" value="RNase_T"/>
    <property type="match status" value="1"/>
</dbReference>
<dbReference type="InterPro" id="IPR036397">
    <property type="entry name" value="RNaseH_sf"/>
</dbReference>
<evidence type="ECO:0000259" key="4">
    <source>
        <dbReference type="SMART" id="SM00479"/>
    </source>
</evidence>
<gene>
    <name evidence="5" type="ORF">SAMN05720606_10977</name>
</gene>
<name>A0A1G5IP25_9BACL</name>
<keyword evidence="6" id="KW-1185">Reference proteome</keyword>
<accession>A0A1G5IP25</accession>
<feature type="domain" description="Exonuclease" evidence="4">
    <location>
        <begin position="24"/>
        <end position="196"/>
    </location>
</feature>
<reference evidence="6" key="1">
    <citation type="submission" date="2016-10" db="EMBL/GenBank/DDBJ databases">
        <authorList>
            <person name="Varghese N."/>
            <person name="Submissions S."/>
        </authorList>
    </citation>
    <scope>NUCLEOTIDE SEQUENCE [LARGE SCALE GENOMIC DNA]</scope>
    <source>
        <strain evidence="6">BL9</strain>
    </source>
</reference>
<evidence type="ECO:0000313" key="5">
    <source>
        <dbReference type="EMBL" id="SCY77885.1"/>
    </source>
</evidence>
<dbReference type="AlphaFoldDB" id="A0A1G5IP25"/>
<dbReference type="InterPro" id="IPR012337">
    <property type="entry name" value="RNaseH-like_sf"/>
</dbReference>
<dbReference type="GO" id="GO:0008408">
    <property type="term" value="F:3'-5' exonuclease activity"/>
    <property type="evidence" value="ECO:0007669"/>
    <property type="project" value="TreeGrafter"/>
</dbReference>
<dbReference type="GO" id="GO:0003676">
    <property type="term" value="F:nucleic acid binding"/>
    <property type="evidence" value="ECO:0007669"/>
    <property type="project" value="InterPro"/>
</dbReference>
<organism evidence="5 6">
    <name type="scientific">Paenibacillus polysaccharolyticus</name>
    <dbReference type="NCBI Taxonomy" id="582692"/>
    <lineage>
        <taxon>Bacteria</taxon>
        <taxon>Bacillati</taxon>
        <taxon>Bacillota</taxon>
        <taxon>Bacilli</taxon>
        <taxon>Bacillales</taxon>
        <taxon>Paenibacillaceae</taxon>
        <taxon>Paenibacillus</taxon>
    </lineage>
</organism>
<evidence type="ECO:0000256" key="2">
    <source>
        <dbReference type="ARBA" id="ARBA00022801"/>
    </source>
</evidence>
<dbReference type="SUPFAM" id="SSF53098">
    <property type="entry name" value="Ribonuclease H-like"/>
    <property type="match status" value="1"/>
</dbReference>
<dbReference type="PANTHER" id="PTHR30231:SF41">
    <property type="entry name" value="DNA POLYMERASE III SUBUNIT EPSILON"/>
    <property type="match status" value="1"/>
</dbReference>